<dbReference type="AlphaFoldDB" id="A0AAU8JHN5"/>
<proteinExistence type="predicted"/>
<name>A0AAU8JHN5_9CYAN</name>
<sequence>MKAITTTGKIDPSGQLSLDQPIEGTAQRSVRVIILFEETDLPVRKNLMSAEELQQELKQAFTEAGYDSKEKIINLVQDIKREISQERESKNHQGR</sequence>
<feature type="region of interest" description="Disordered" evidence="1">
    <location>
        <begin position="1"/>
        <end position="22"/>
    </location>
</feature>
<accession>A0AAU8JHN5</accession>
<dbReference type="EMBL" id="CP159837">
    <property type="protein sequence ID" value="XCM38746.1"/>
    <property type="molecule type" value="Genomic_DNA"/>
</dbReference>
<reference evidence="2" key="1">
    <citation type="submission" date="2024-07" db="EMBL/GenBank/DDBJ databases">
        <authorList>
            <person name="Kim Y.J."/>
            <person name="Jeong J.Y."/>
        </authorList>
    </citation>
    <scope>NUCLEOTIDE SEQUENCE</scope>
    <source>
        <strain evidence="2">GIHE-MW2</strain>
    </source>
</reference>
<dbReference type="RefSeq" id="WP_054464524.1">
    <property type="nucleotide sequence ID" value="NZ_CP159837.1"/>
</dbReference>
<feature type="compositionally biased region" description="Polar residues" evidence="1">
    <location>
        <begin position="1"/>
        <end position="18"/>
    </location>
</feature>
<evidence type="ECO:0000313" key="2">
    <source>
        <dbReference type="EMBL" id="XCM38746.1"/>
    </source>
</evidence>
<organism evidence="2">
    <name type="scientific">Planktothricoides raciborskii GIHE-MW2</name>
    <dbReference type="NCBI Taxonomy" id="2792601"/>
    <lineage>
        <taxon>Bacteria</taxon>
        <taxon>Bacillati</taxon>
        <taxon>Cyanobacteriota</taxon>
        <taxon>Cyanophyceae</taxon>
        <taxon>Oscillatoriophycideae</taxon>
        <taxon>Oscillatoriales</taxon>
        <taxon>Oscillatoriaceae</taxon>
        <taxon>Planktothricoides</taxon>
    </lineage>
</organism>
<protein>
    <submittedName>
        <fullName evidence="2">Uncharacterized protein</fullName>
    </submittedName>
</protein>
<evidence type="ECO:0000256" key="1">
    <source>
        <dbReference type="SAM" id="MobiDB-lite"/>
    </source>
</evidence>
<gene>
    <name evidence="2" type="ORF">ABWT76_001618</name>
</gene>